<dbReference type="AlphaFoldDB" id="A0A8S9KB68"/>
<name>A0A8S9KB68_BRACR</name>
<proteinExistence type="predicted"/>
<sequence>MTISAIVVLLSIHGDLGFLEIIFVLHRCSVNHFFVSNLVLVIEKGLRRFRHGFLISRMFKERSDLEMDIRRSLNLLRGDFGTRRIGTINFFKGIYTTGSKPLRAYLQDAICRGLSYGSISGIRLIMVCVKVVKDAICRGLSYGSISGIRLIMVCVKVVKGYIYILQPLEYMDSVFKPTLLDNLSKRTKFLEYMDSVFVYKTFIWGQNKGSKKGILVEQKRHGATNKDDYTDQARWSSPSIQDFGNLSKSEVYIWTSDHGRLIDS</sequence>
<dbReference type="EMBL" id="QGKY02000190">
    <property type="protein sequence ID" value="KAF2590798.1"/>
    <property type="molecule type" value="Genomic_DNA"/>
</dbReference>
<reference evidence="1" key="1">
    <citation type="submission" date="2019-12" db="EMBL/GenBank/DDBJ databases">
        <title>Genome sequencing and annotation of Brassica cretica.</title>
        <authorList>
            <person name="Studholme D.J."/>
            <person name="Sarris P.F."/>
        </authorList>
    </citation>
    <scope>NUCLEOTIDE SEQUENCE</scope>
    <source>
        <strain evidence="1">PFS-102/07</strain>
        <tissue evidence="1">Leaf</tissue>
    </source>
</reference>
<accession>A0A8S9KB68</accession>
<comment type="caution">
    <text evidence="1">The sequence shown here is derived from an EMBL/GenBank/DDBJ whole genome shotgun (WGS) entry which is preliminary data.</text>
</comment>
<organism evidence="1">
    <name type="scientific">Brassica cretica</name>
    <name type="common">Mustard</name>
    <dbReference type="NCBI Taxonomy" id="69181"/>
    <lineage>
        <taxon>Eukaryota</taxon>
        <taxon>Viridiplantae</taxon>
        <taxon>Streptophyta</taxon>
        <taxon>Embryophyta</taxon>
        <taxon>Tracheophyta</taxon>
        <taxon>Spermatophyta</taxon>
        <taxon>Magnoliopsida</taxon>
        <taxon>eudicotyledons</taxon>
        <taxon>Gunneridae</taxon>
        <taxon>Pentapetalae</taxon>
        <taxon>rosids</taxon>
        <taxon>malvids</taxon>
        <taxon>Brassicales</taxon>
        <taxon>Brassicaceae</taxon>
        <taxon>Brassiceae</taxon>
        <taxon>Brassica</taxon>
    </lineage>
</organism>
<protein>
    <submittedName>
        <fullName evidence="1">Uncharacterized protein</fullName>
    </submittedName>
</protein>
<gene>
    <name evidence="1" type="ORF">F2Q70_00041630</name>
</gene>
<evidence type="ECO:0000313" key="1">
    <source>
        <dbReference type="EMBL" id="KAF2590798.1"/>
    </source>
</evidence>